<feature type="compositionally biased region" description="Basic and acidic residues" evidence="3">
    <location>
        <begin position="185"/>
        <end position="210"/>
    </location>
</feature>
<evidence type="ECO:0000313" key="6">
    <source>
        <dbReference type="Proteomes" id="UP001187531"/>
    </source>
</evidence>
<feature type="region of interest" description="Disordered" evidence="3">
    <location>
        <begin position="306"/>
        <end position="631"/>
    </location>
</feature>
<keyword evidence="1 2" id="KW-0694">RNA-binding</keyword>
<feature type="region of interest" description="Disordered" evidence="3">
    <location>
        <begin position="272"/>
        <end position="292"/>
    </location>
</feature>
<dbReference type="Proteomes" id="UP001187531">
    <property type="component" value="Unassembled WGS sequence"/>
</dbReference>
<proteinExistence type="predicted"/>
<dbReference type="InterPro" id="IPR000504">
    <property type="entry name" value="RRM_dom"/>
</dbReference>
<organism evidence="5 6">
    <name type="scientific">Artemia franciscana</name>
    <name type="common">Brine shrimp</name>
    <name type="synonym">Artemia sanfranciscana</name>
    <dbReference type="NCBI Taxonomy" id="6661"/>
    <lineage>
        <taxon>Eukaryota</taxon>
        <taxon>Metazoa</taxon>
        <taxon>Ecdysozoa</taxon>
        <taxon>Arthropoda</taxon>
        <taxon>Crustacea</taxon>
        <taxon>Branchiopoda</taxon>
        <taxon>Anostraca</taxon>
        <taxon>Artemiidae</taxon>
        <taxon>Artemia</taxon>
    </lineage>
</organism>
<dbReference type="Pfam" id="PF00076">
    <property type="entry name" value="RRM_1"/>
    <property type="match status" value="1"/>
</dbReference>
<feature type="domain" description="RRM" evidence="4">
    <location>
        <begin position="108"/>
        <end position="182"/>
    </location>
</feature>
<dbReference type="AlphaFoldDB" id="A0AA88H7E1"/>
<sequence length="631" mass="73728">VSAVLEEKNILHFTLKRFHCKHFSIMASGKKGRKKGQTLDFYQFLNEGSNIAPDKTVVIAPKALSSWADDVDEDAEYISRERIVLPTAPKASRGSDIDESLIPRNGPYCARVANLPYDIDEPDIDHFFKGLKIKNIKMPRDGNRIKGYAFVEFEDKLQLIEALGNNDLLIKNRKIKVELNLNEDRNRNRGPQRDFESQEDRTVGDWRSARAELPPPPPGRDYRDRDRGYGKFEDKGFGGRRNFGGGSFERREREPEVVKERPRLQLAPRTKPVEKELAPSPTAATSSIFGGAKPVDTLKRELQIEEKLKSRTISPPVEEKPKPKVDIFGGARPVDTLTREMEIEEKLRKERGDLERSRPSQSNGYDRPRSSQGSYRSKSRDENHRSYRSSSRDELRTHEDPREYRESSRNHSPSRREPSPVREVLETPRVNAWAKKPSFSQESKEERYPADDRPLSSSDDRSRQNPDYYYAERDRSQRNYDKSRERDDRRDEPRSYNGRNSFERGDYRGGNDERGRPRYNDDRYESRGNYEEKRIYDDRRPSSNRRPYEDHRDGKTYESQRYPSERKDYSNRSLPSDHREPPRHNEKDRVERRHVVTTNKKSDEPPKINFAQSSKFSLLNTEEEGIPSNEE</sequence>
<evidence type="ECO:0000256" key="1">
    <source>
        <dbReference type="ARBA" id="ARBA00022884"/>
    </source>
</evidence>
<gene>
    <name evidence="5" type="ORF">QYM36_018068</name>
</gene>
<feature type="compositionally biased region" description="Basic and acidic residues" evidence="3">
    <location>
        <begin position="220"/>
        <end position="237"/>
    </location>
</feature>
<evidence type="ECO:0000256" key="3">
    <source>
        <dbReference type="SAM" id="MobiDB-lite"/>
    </source>
</evidence>
<comment type="caution">
    <text evidence="5">The sequence shown here is derived from an EMBL/GenBank/DDBJ whole genome shotgun (WGS) entry which is preliminary data.</text>
</comment>
<keyword evidence="6" id="KW-1185">Reference proteome</keyword>
<feature type="compositionally biased region" description="Basic and acidic residues" evidence="3">
    <location>
        <begin position="248"/>
        <end position="260"/>
    </location>
</feature>
<feature type="compositionally biased region" description="Acidic residues" evidence="3">
    <location>
        <begin position="621"/>
        <end position="631"/>
    </location>
</feature>
<feature type="region of interest" description="Disordered" evidence="3">
    <location>
        <begin position="185"/>
        <end position="260"/>
    </location>
</feature>
<feature type="non-terminal residue" evidence="5">
    <location>
        <position position="1"/>
    </location>
</feature>
<feature type="compositionally biased region" description="Basic and acidic residues" evidence="3">
    <location>
        <begin position="378"/>
        <end position="426"/>
    </location>
</feature>
<reference evidence="5" key="1">
    <citation type="submission" date="2023-07" db="EMBL/GenBank/DDBJ databases">
        <title>Chromosome-level genome assembly of Artemia franciscana.</title>
        <authorList>
            <person name="Jo E."/>
        </authorList>
    </citation>
    <scope>NUCLEOTIDE SEQUENCE</scope>
    <source>
        <tissue evidence="5">Whole body</tissue>
    </source>
</reference>
<dbReference type="Gene3D" id="3.30.70.330">
    <property type="match status" value="1"/>
</dbReference>
<accession>A0AA88H7E1</accession>
<feature type="compositionally biased region" description="Basic and acidic residues" evidence="3">
    <location>
        <begin position="501"/>
        <end position="606"/>
    </location>
</feature>
<dbReference type="GO" id="GO:0003723">
    <property type="term" value="F:RNA binding"/>
    <property type="evidence" value="ECO:0007669"/>
    <property type="project" value="UniProtKB-UniRule"/>
</dbReference>
<dbReference type="InterPro" id="IPR012677">
    <property type="entry name" value="Nucleotide-bd_a/b_plait_sf"/>
</dbReference>
<feature type="compositionally biased region" description="Polar residues" evidence="3">
    <location>
        <begin position="359"/>
        <end position="376"/>
    </location>
</feature>
<evidence type="ECO:0000259" key="4">
    <source>
        <dbReference type="PROSITE" id="PS50102"/>
    </source>
</evidence>
<protein>
    <recommendedName>
        <fullName evidence="4">RRM domain-containing protein</fullName>
    </recommendedName>
</protein>
<dbReference type="EMBL" id="JAVRJZ010000090">
    <property type="protein sequence ID" value="KAK2703475.1"/>
    <property type="molecule type" value="Genomic_DNA"/>
</dbReference>
<feature type="compositionally biased region" description="Basic and acidic residues" evidence="3">
    <location>
        <begin position="442"/>
        <end position="494"/>
    </location>
</feature>
<name>A0AA88H7E1_ARTSF</name>
<dbReference type="PROSITE" id="PS50102">
    <property type="entry name" value="RRM"/>
    <property type="match status" value="1"/>
</dbReference>
<dbReference type="SUPFAM" id="SSF54928">
    <property type="entry name" value="RNA-binding domain, RBD"/>
    <property type="match status" value="1"/>
</dbReference>
<dbReference type="SMART" id="SM00360">
    <property type="entry name" value="RRM"/>
    <property type="match status" value="1"/>
</dbReference>
<evidence type="ECO:0000313" key="5">
    <source>
        <dbReference type="EMBL" id="KAK2703475.1"/>
    </source>
</evidence>
<evidence type="ECO:0000256" key="2">
    <source>
        <dbReference type="PROSITE-ProRule" id="PRU00176"/>
    </source>
</evidence>
<dbReference type="InterPro" id="IPR035979">
    <property type="entry name" value="RBD_domain_sf"/>
</dbReference>
<feature type="compositionally biased region" description="Polar residues" evidence="3">
    <location>
        <begin position="610"/>
        <end position="620"/>
    </location>
</feature>
<feature type="compositionally biased region" description="Basic and acidic residues" evidence="3">
    <location>
        <begin position="337"/>
        <end position="358"/>
    </location>
</feature>